<dbReference type="OMA" id="GPECTET"/>
<dbReference type="GeneID" id="8309329"/>
<name>B6GYT5_PENRW</name>
<keyword evidence="2" id="KW-1185">Reference proteome</keyword>
<dbReference type="HOGENOM" id="CLU_1511085_0_0_1"/>
<proteinExistence type="predicted"/>
<gene>
    <name evidence="1" type="ORF">Pc12g01500</name>
    <name evidence="1" type="ORF">PCH_Pc12g01500</name>
</gene>
<dbReference type="KEGG" id="pcs:N7525_002295"/>
<dbReference type="OrthoDB" id="4367363at2759"/>
<dbReference type="EMBL" id="AM920427">
    <property type="protein sequence ID" value="CAP79777.1"/>
    <property type="molecule type" value="Genomic_DNA"/>
</dbReference>
<evidence type="ECO:0000313" key="2">
    <source>
        <dbReference type="Proteomes" id="UP000000724"/>
    </source>
</evidence>
<protein>
    <submittedName>
        <fullName evidence="1">Uncharacterized protein</fullName>
    </submittedName>
</protein>
<organism evidence="1 2">
    <name type="scientific">Penicillium rubens (strain ATCC 28089 / DSM 1075 / NRRL 1951 / Wisconsin 54-1255)</name>
    <name type="common">Penicillium chrysogenum</name>
    <dbReference type="NCBI Taxonomy" id="500485"/>
    <lineage>
        <taxon>Eukaryota</taxon>
        <taxon>Fungi</taxon>
        <taxon>Dikarya</taxon>
        <taxon>Ascomycota</taxon>
        <taxon>Pezizomycotina</taxon>
        <taxon>Eurotiomycetes</taxon>
        <taxon>Eurotiomycetidae</taxon>
        <taxon>Eurotiales</taxon>
        <taxon>Aspergillaceae</taxon>
        <taxon>Penicillium</taxon>
        <taxon>Penicillium chrysogenum species complex</taxon>
    </lineage>
</organism>
<dbReference type="VEuPathDB" id="FungiDB:PCH_Pc12g01500"/>
<reference evidence="1 2" key="1">
    <citation type="journal article" date="2008" name="Nat. Biotechnol.">
        <title>Genome sequencing and analysis of the filamentous fungus Penicillium chrysogenum.</title>
        <authorList>
            <person name="van den Berg M.A."/>
            <person name="Albang R."/>
            <person name="Albermann K."/>
            <person name="Badger J.H."/>
            <person name="Daran J.-M."/>
            <person name="Driessen A.J.M."/>
            <person name="Garcia-Estrada C."/>
            <person name="Fedorova N.D."/>
            <person name="Harris D.M."/>
            <person name="Heijne W.H.M."/>
            <person name="Joardar V.S."/>
            <person name="Kiel J.A.K.W."/>
            <person name="Kovalchuk A."/>
            <person name="Martin J.F."/>
            <person name="Nierman W.C."/>
            <person name="Nijland J.G."/>
            <person name="Pronk J.T."/>
            <person name="Roubos J.A."/>
            <person name="van der Klei I.J."/>
            <person name="van Peij N.N.M.E."/>
            <person name="Veenhuis M."/>
            <person name="von Doehren H."/>
            <person name="Wagner C."/>
            <person name="Wortman J.R."/>
            <person name="Bovenberg R.A.L."/>
        </authorList>
    </citation>
    <scope>NUCLEOTIDE SEQUENCE [LARGE SCALE GENOMIC DNA]</scope>
    <source>
        <strain evidence="2">ATCC 28089 / DSM 1075 / NRRL 1951 / Wisconsin 54-1255</strain>
    </source>
</reference>
<dbReference type="AlphaFoldDB" id="B6GYT5"/>
<sequence>MDYRVHSKAPTFQGTMPDHVSAFMQLFSDLGQKPVSSHKQFLAMALFKPLPPPDKPSSVFSPYYPAPGHRPSHKQLRIFQGFKPRLYTFAVAPYVPHPNIAQSRGKEAASLENVGTINISTTAIRRKDDSTPAITGVIRYPDTQNLYRLIGPECTETRDIIIAFYRDRDNTFGFANST</sequence>
<dbReference type="Proteomes" id="UP000000724">
    <property type="component" value="Contig Pc00c12"/>
</dbReference>
<accession>B6GYT5</accession>
<evidence type="ECO:0000313" key="1">
    <source>
        <dbReference type="EMBL" id="CAP79777.1"/>
    </source>
</evidence>